<dbReference type="InterPro" id="IPR011990">
    <property type="entry name" value="TPR-like_helical_dom_sf"/>
</dbReference>
<evidence type="ECO:0000256" key="5">
    <source>
        <dbReference type="PROSITE-ProRule" id="PRU01091"/>
    </source>
</evidence>
<protein>
    <recommendedName>
        <fullName evidence="6">OmpR/PhoB-type domain-containing protein</fullName>
    </recommendedName>
</protein>
<keyword evidence="3 5" id="KW-0238">DNA-binding</keyword>
<name>A0A918AR67_9PSEU</name>
<sequence>MDINVLGPLTASMNGMSITPTAPKPRKVLATLAVYANEIVPVAMFLEELWGEDIPRSATTTLQTYVFHLRNLIGLGCGDPKDVLQTQPGGYLLRTDGGEVDALEFERLAAAGHRAREAGDFHGAADRFREALGCWNGPALVDVQQGDVLEVEAQRLSEARLSVLDRRIDADLRLGRHHEMVGELTALVARNRTHEGLCGHLMVALYRSGRRGEAADVYRRTRACLVNELGLEPSPALHRLQRLVLAADQNLAAADDADWLLNAG</sequence>
<keyword evidence="4" id="KW-0804">Transcription</keyword>
<dbReference type="SUPFAM" id="SSF48452">
    <property type="entry name" value="TPR-like"/>
    <property type="match status" value="1"/>
</dbReference>
<evidence type="ECO:0000313" key="8">
    <source>
        <dbReference type="Proteomes" id="UP000639606"/>
    </source>
</evidence>
<dbReference type="Gene3D" id="1.10.10.10">
    <property type="entry name" value="Winged helix-like DNA-binding domain superfamily/Winged helix DNA-binding domain"/>
    <property type="match status" value="1"/>
</dbReference>
<dbReference type="GO" id="GO:0006355">
    <property type="term" value="P:regulation of DNA-templated transcription"/>
    <property type="evidence" value="ECO:0007669"/>
    <property type="project" value="InterPro"/>
</dbReference>
<dbReference type="GO" id="GO:0000160">
    <property type="term" value="P:phosphorelay signal transduction system"/>
    <property type="evidence" value="ECO:0007669"/>
    <property type="project" value="InterPro"/>
</dbReference>
<dbReference type="SMART" id="SM00862">
    <property type="entry name" value="Trans_reg_C"/>
    <property type="match status" value="1"/>
</dbReference>
<organism evidence="7 8">
    <name type="scientific">Saccharothrix coeruleofusca</name>
    <dbReference type="NCBI Taxonomy" id="33919"/>
    <lineage>
        <taxon>Bacteria</taxon>
        <taxon>Bacillati</taxon>
        <taxon>Actinomycetota</taxon>
        <taxon>Actinomycetes</taxon>
        <taxon>Pseudonocardiales</taxon>
        <taxon>Pseudonocardiaceae</taxon>
        <taxon>Saccharothrix</taxon>
    </lineage>
</organism>
<dbReference type="InterPro" id="IPR001867">
    <property type="entry name" value="OmpR/PhoB-type_DNA-bd"/>
</dbReference>
<dbReference type="SUPFAM" id="SSF46894">
    <property type="entry name" value="C-terminal effector domain of the bipartite response regulators"/>
    <property type="match status" value="1"/>
</dbReference>
<accession>A0A918AR67</accession>
<dbReference type="Proteomes" id="UP000639606">
    <property type="component" value="Unassembled WGS sequence"/>
</dbReference>
<dbReference type="CDD" id="cd15831">
    <property type="entry name" value="BTAD"/>
    <property type="match status" value="1"/>
</dbReference>
<dbReference type="InterPro" id="IPR016032">
    <property type="entry name" value="Sig_transdc_resp-reg_C-effctor"/>
</dbReference>
<keyword evidence="8" id="KW-1185">Reference proteome</keyword>
<dbReference type="PANTHER" id="PTHR35807:SF1">
    <property type="entry name" value="TRANSCRIPTIONAL REGULATOR REDD"/>
    <property type="match status" value="1"/>
</dbReference>
<evidence type="ECO:0000313" key="7">
    <source>
        <dbReference type="EMBL" id="GGP74148.1"/>
    </source>
</evidence>
<dbReference type="InterPro" id="IPR005158">
    <property type="entry name" value="BTAD"/>
</dbReference>
<evidence type="ECO:0000259" key="6">
    <source>
        <dbReference type="PROSITE" id="PS51755"/>
    </source>
</evidence>
<evidence type="ECO:0000256" key="1">
    <source>
        <dbReference type="ARBA" id="ARBA00005820"/>
    </source>
</evidence>
<evidence type="ECO:0000256" key="4">
    <source>
        <dbReference type="ARBA" id="ARBA00023163"/>
    </source>
</evidence>
<dbReference type="RefSeq" id="WP_189226174.1">
    <property type="nucleotide sequence ID" value="NZ_BMRG01000014.1"/>
</dbReference>
<feature type="domain" description="OmpR/PhoB-type" evidence="6">
    <location>
        <begin position="1"/>
        <end position="95"/>
    </location>
</feature>
<evidence type="ECO:0000256" key="2">
    <source>
        <dbReference type="ARBA" id="ARBA00023015"/>
    </source>
</evidence>
<dbReference type="Gene3D" id="1.25.40.10">
    <property type="entry name" value="Tetratricopeptide repeat domain"/>
    <property type="match status" value="1"/>
</dbReference>
<dbReference type="GO" id="GO:0003677">
    <property type="term" value="F:DNA binding"/>
    <property type="evidence" value="ECO:0007669"/>
    <property type="project" value="UniProtKB-UniRule"/>
</dbReference>
<dbReference type="EMBL" id="BMRG01000014">
    <property type="protein sequence ID" value="GGP74148.1"/>
    <property type="molecule type" value="Genomic_DNA"/>
</dbReference>
<comment type="caution">
    <text evidence="7">The sequence shown here is derived from an EMBL/GenBank/DDBJ whole genome shotgun (WGS) entry which is preliminary data.</text>
</comment>
<evidence type="ECO:0000256" key="3">
    <source>
        <dbReference type="ARBA" id="ARBA00023125"/>
    </source>
</evidence>
<dbReference type="InterPro" id="IPR051677">
    <property type="entry name" value="AfsR-DnrI-RedD_regulator"/>
</dbReference>
<reference evidence="7" key="1">
    <citation type="journal article" date="2014" name="Int. J. Syst. Evol. Microbiol.">
        <title>Complete genome sequence of Corynebacterium casei LMG S-19264T (=DSM 44701T), isolated from a smear-ripened cheese.</title>
        <authorList>
            <consortium name="US DOE Joint Genome Institute (JGI-PGF)"/>
            <person name="Walter F."/>
            <person name="Albersmeier A."/>
            <person name="Kalinowski J."/>
            <person name="Ruckert C."/>
        </authorList>
    </citation>
    <scope>NUCLEOTIDE SEQUENCE</scope>
    <source>
        <strain evidence="7">JCM 3313</strain>
    </source>
</reference>
<comment type="similarity">
    <text evidence="1">Belongs to the AfsR/DnrI/RedD regulatory family.</text>
</comment>
<dbReference type="InterPro" id="IPR036388">
    <property type="entry name" value="WH-like_DNA-bd_sf"/>
</dbReference>
<keyword evidence="2" id="KW-0805">Transcription regulation</keyword>
<dbReference type="PROSITE" id="PS51755">
    <property type="entry name" value="OMPR_PHOB"/>
    <property type="match status" value="1"/>
</dbReference>
<feature type="DNA-binding region" description="OmpR/PhoB-type" evidence="5">
    <location>
        <begin position="1"/>
        <end position="95"/>
    </location>
</feature>
<proteinExistence type="inferred from homology"/>
<dbReference type="PANTHER" id="PTHR35807">
    <property type="entry name" value="TRANSCRIPTIONAL REGULATOR REDD-RELATED"/>
    <property type="match status" value="1"/>
</dbReference>
<reference evidence="7" key="2">
    <citation type="submission" date="2020-09" db="EMBL/GenBank/DDBJ databases">
        <authorList>
            <person name="Sun Q."/>
            <person name="Ohkuma M."/>
        </authorList>
    </citation>
    <scope>NUCLEOTIDE SEQUENCE</scope>
    <source>
        <strain evidence="7">JCM 3313</strain>
    </source>
</reference>
<dbReference type="Pfam" id="PF00486">
    <property type="entry name" value="Trans_reg_C"/>
    <property type="match status" value="1"/>
</dbReference>
<dbReference type="SMART" id="SM01043">
    <property type="entry name" value="BTAD"/>
    <property type="match status" value="1"/>
</dbReference>
<dbReference type="Pfam" id="PF03704">
    <property type="entry name" value="BTAD"/>
    <property type="match status" value="1"/>
</dbReference>
<dbReference type="AlphaFoldDB" id="A0A918AR67"/>
<gene>
    <name evidence="7" type="ORF">GCM10010185_54610</name>
</gene>